<evidence type="ECO:0000256" key="4">
    <source>
        <dbReference type="ARBA" id="ARBA00022475"/>
    </source>
</evidence>
<dbReference type="PANTHER" id="PTHR34295">
    <property type="entry name" value="BIOTIN TRANSPORTER BIOY"/>
    <property type="match status" value="1"/>
</dbReference>
<keyword evidence="5 9" id="KW-0812">Transmembrane</keyword>
<dbReference type="Proteomes" id="UP000051845">
    <property type="component" value="Unassembled WGS sequence"/>
</dbReference>
<reference evidence="10 11" key="1">
    <citation type="journal article" date="2015" name="Genome Announc.">
        <title>Expanding the biotechnology potential of lactobacilli through comparative genomics of 213 strains and associated genera.</title>
        <authorList>
            <person name="Sun Z."/>
            <person name="Harris H.M."/>
            <person name="McCann A."/>
            <person name="Guo C."/>
            <person name="Argimon S."/>
            <person name="Zhang W."/>
            <person name="Yang X."/>
            <person name="Jeffery I.B."/>
            <person name="Cooney J.C."/>
            <person name="Kagawa T.F."/>
            <person name="Liu W."/>
            <person name="Song Y."/>
            <person name="Salvetti E."/>
            <person name="Wrobel A."/>
            <person name="Rasinkangas P."/>
            <person name="Parkhill J."/>
            <person name="Rea M.C."/>
            <person name="O'Sullivan O."/>
            <person name="Ritari J."/>
            <person name="Douillard F.P."/>
            <person name="Paul Ross R."/>
            <person name="Yang R."/>
            <person name="Briner A.E."/>
            <person name="Felis G.E."/>
            <person name="de Vos W.M."/>
            <person name="Barrangou R."/>
            <person name="Klaenhammer T.R."/>
            <person name="Caufield P.W."/>
            <person name="Cui Y."/>
            <person name="Zhang H."/>
            <person name="O'Toole P.W."/>
        </authorList>
    </citation>
    <scope>NUCLEOTIDE SEQUENCE [LARGE SCALE GENOMIC DNA]</scope>
    <source>
        <strain evidence="10 11">DSM 20515</strain>
    </source>
</reference>
<dbReference type="PANTHER" id="PTHR34295:SF4">
    <property type="entry name" value="BIOTIN TRANSPORTER BIOY-RELATED"/>
    <property type="match status" value="1"/>
</dbReference>
<dbReference type="GO" id="GO:0005886">
    <property type="term" value="C:plasma membrane"/>
    <property type="evidence" value="ECO:0007669"/>
    <property type="project" value="UniProtKB-SubCell"/>
</dbReference>
<protein>
    <recommendedName>
        <fullName evidence="8">Biotin transporter</fullName>
    </recommendedName>
</protein>
<accession>A0A0R2B8C7</accession>
<proteinExistence type="inferred from homology"/>
<feature type="transmembrane region" description="Helical" evidence="9">
    <location>
        <begin position="87"/>
        <end position="112"/>
    </location>
</feature>
<keyword evidence="6 9" id="KW-1133">Transmembrane helix</keyword>
<evidence type="ECO:0000256" key="7">
    <source>
        <dbReference type="ARBA" id="ARBA00023136"/>
    </source>
</evidence>
<evidence type="ECO:0000256" key="2">
    <source>
        <dbReference type="ARBA" id="ARBA00010692"/>
    </source>
</evidence>
<comment type="caution">
    <text evidence="10">The sequence shown here is derived from an EMBL/GenBank/DDBJ whole genome shotgun (WGS) entry which is preliminary data.</text>
</comment>
<gene>
    <name evidence="10" type="ORF">FC82_GL002537</name>
</gene>
<feature type="transmembrane region" description="Helical" evidence="9">
    <location>
        <begin position="124"/>
        <end position="146"/>
    </location>
</feature>
<dbReference type="InterPro" id="IPR003784">
    <property type="entry name" value="BioY"/>
</dbReference>
<evidence type="ECO:0000256" key="3">
    <source>
        <dbReference type="ARBA" id="ARBA00022448"/>
    </source>
</evidence>
<evidence type="ECO:0000256" key="6">
    <source>
        <dbReference type="ARBA" id="ARBA00022989"/>
    </source>
</evidence>
<evidence type="ECO:0000313" key="10">
    <source>
        <dbReference type="EMBL" id="KRM75344.1"/>
    </source>
</evidence>
<dbReference type="Pfam" id="PF02632">
    <property type="entry name" value="BioY"/>
    <property type="match status" value="1"/>
</dbReference>
<keyword evidence="3 8" id="KW-0813">Transport</keyword>
<dbReference type="AlphaFoldDB" id="A0A0R2B8C7"/>
<evidence type="ECO:0000256" key="9">
    <source>
        <dbReference type="SAM" id="Phobius"/>
    </source>
</evidence>
<name>A0A0R2B8C7_SECCO</name>
<dbReference type="Gene3D" id="1.10.1760.20">
    <property type="match status" value="1"/>
</dbReference>
<comment type="similarity">
    <text evidence="2 8">Belongs to the BioY family.</text>
</comment>
<dbReference type="GO" id="GO:0015225">
    <property type="term" value="F:biotin transmembrane transporter activity"/>
    <property type="evidence" value="ECO:0007669"/>
    <property type="project" value="UniProtKB-UniRule"/>
</dbReference>
<evidence type="ECO:0000313" key="11">
    <source>
        <dbReference type="Proteomes" id="UP000051845"/>
    </source>
</evidence>
<keyword evidence="4 8" id="KW-1003">Cell membrane</keyword>
<comment type="subcellular location">
    <subcellularLocation>
        <location evidence="1 8">Cell membrane</location>
        <topology evidence="1 8">Multi-pass membrane protein</topology>
    </subcellularLocation>
</comment>
<evidence type="ECO:0000256" key="5">
    <source>
        <dbReference type="ARBA" id="ARBA00022692"/>
    </source>
</evidence>
<dbReference type="PIRSF" id="PIRSF016661">
    <property type="entry name" value="BioY"/>
    <property type="match status" value="1"/>
</dbReference>
<dbReference type="PATRIC" id="fig|1423733.4.peg.2652"/>
<organism evidence="10 11">
    <name type="scientific">Secundilactobacillus collinoides DSM 20515 = JCM 1123</name>
    <dbReference type="NCBI Taxonomy" id="1423733"/>
    <lineage>
        <taxon>Bacteria</taxon>
        <taxon>Bacillati</taxon>
        <taxon>Bacillota</taxon>
        <taxon>Bacilli</taxon>
        <taxon>Lactobacillales</taxon>
        <taxon>Lactobacillaceae</taxon>
        <taxon>Secundilactobacillus</taxon>
    </lineage>
</organism>
<dbReference type="STRING" id="33960.TY91_02425"/>
<sequence length="189" mass="20318">MINKQGATRLSVREVTMVATMIAIIIVLGMFPGIPLGFIPVPIVLQNMGVMIAGELLGPKQGSLAVWLFLILVALGLPLLSGGRGGIATMIGPTGGYIVAWVLVPLLIGISLKGVSRHRQPNWVIEYLIVWLFGVLFVDGLGAVWVSAQSHMTMVESLTSSLTFIPGDTIKAVISVILVRRLRRALSYF</sequence>
<evidence type="ECO:0000256" key="1">
    <source>
        <dbReference type="ARBA" id="ARBA00004651"/>
    </source>
</evidence>
<dbReference type="EMBL" id="AYYR01000054">
    <property type="protein sequence ID" value="KRM75344.1"/>
    <property type="molecule type" value="Genomic_DNA"/>
</dbReference>
<keyword evidence="7 8" id="KW-0472">Membrane</keyword>
<feature type="transmembrane region" description="Helical" evidence="9">
    <location>
        <begin position="64"/>
        <end position="81"/>
    </location>
</feature>
<evidence type="ECO:0000256" key="8">
    <source>
        <dbReference type="PIRNR" id="PIRNR016661"/>
    </source>
</evidence>